<dbReference type="Proteomes" id="UP000007259">
    <property type="component" value="Chromosome 28"/>
</dbReference>
<evidence type="ECO:0000256" key="2">
    <source>
        <dbReference type="SAM" id="Phobius"/>
    </source>
</evidence>
<dbReference type="AlphaFoldDB" id="E9AZV9"/>
<dbReference type="RefSeq" id="XP_003876981.1">
    <property type="nucleotide sequence ID" value="XM_003876932.1"/>
</dbReference>
<dbReference type="Pfam" id="PF07344">
    <property type="entry name" value="Amastin"/>
    <property type="match status" value="1"/>
</dbReference>
<keyword evidence="2" id="KW-1133">Transmembrane helix</keyword>
<feature type="transmembrane region" description="Helical" evidence="2">
    <location>
        <begin position="365"/>
        <end position="383"/>
    </location>
</feature>
<feature type="region of interest" description="Disordered" evidence="1">
    <location>
        <begin position="178"/>
        <end position="265"/>
    </location>
</feature>
<evidence type="ECO:0000313" key="4">
    <source>
        <dbReference type="Proteomes" id="UP000007259"/>
    </source>
</evidence>
<evidence type="ECO:0000256" key="1">
    <source>
        <dbReference type="SAM" id="MobiDB-lite"/>
    </source>
</evidence>
<accession>E9AZV9</accession>
<keyword evidence="2" id="KW-0472">Membrane</keyword>
<sequence>MSQVARAKKMFDDVSSFSEEDVVNDETMQHKVNSPSAAPSAQHVDPAVSRLTALSATTVSQVDSDDDANAFVPKSASSLQQVAEPEGAGGEDAGHVTMVARMSVSLTPKDSPRAASPAEPSAQAQVLVQYSSVAMQALQPPKFAAAGDLPWNRAALGNASEYSAPAALSPRQSWPAEVKAVVSPQQAGAGKASSRKSRRRPYTPGVHNSRVGDGSGGAVPTGAEGATPAQYSEREETEAGAFSTMENREEAKSAQCGPDESDDEMRAQYTPASMNRATAAHKEYSSDEYAAHHGASTGLRHGSNSEVSKDKDFPFASYIFPRLNPALADYPRTRAAGSAVKQGEAMPPNAVEMCCAYLIVTDIRVAVYLVLLFVSVALLLVSIPTSQLDMVGGACFTYWGYKDNCDNITYTIPLPLYSIPFIRRHLSVGAAFSIITLIVLLVNFATAVIVVYCLKTAPHTISFHSRAVLGALGCVGAFMQLISWAVVARIYNSDSAFTDEITYGAGFGFNISSWAMNLLGVVVVFAPLSPFRAPSIAAQWRVREID</sequence>
<feature type="transmembrane region" description="Helical" evidence="2">
    <location>
        <begin position="430"/>
        <end position="454"/>
    </location>
</feature>
<keyword evidence="2" id="KW-0812">Transmembrane</keyword>
<feature type="transmembrane region" description="Helical" evidence="2">
    <location>
        <begin position="511"/>
        <end position="531"/>
    </location>
</feature>
<dbReference type="PANTHER" id="PTHR33297">
    <property type="entry name" value="AMASTIN-LIKE SURFACE PROTEIN-LIKE PROTEIN-RELATED"/>
    <property type="match status" value="1"/>
</dbReference>
<evidence type="ECO:0000313" key="3">
    <source>
        <dbReference type="EMBL" id="CBZ28510.1"/>
    </source>
</evidence>
<dbReference type="KEGG" id="lmi:LMXM_28_1400"/>
<proteinExistence type="predicted"/>
<dbReference type="EMBL" id="FR799581">
    <property type="protein sequence ID" value="CBZ28510.1"/>
    <property type="molecule type" value="Genomic_DNA"/>
</dbReference>
<dbReference type="GeneID" id="13450675"/>
<dbReference type="InterPro" id="IPR009944">
    <property type="entry name" value="Amastin"/>
</dbReference>
<organism evidence="3 4">
    <name type="scientific">Leishmania mexicana (strain MHOM/GT/2001/U1103)</name>
    <dbReference type="NCBI Taxonomy" id="929439"/>
    <lineage>
        <taxon>Eukaryota</taxon>
        <taxon>Discoba</taxon>
        <taxon>Euglenozoa</taxon>
        <taxon>Kinetoplastea</taxon>
        <taxon>Metakinetoplastina</taxon>
        <taxon>Trypanosomatida</taxon>
        <taxon>Trypanosomatidae</taxon>
        <taxon>Leishmaniinae</taxon>
        <taxon>Leishmania</taxon>
    </lineage>
</organism>
<dbReference type="PhylomeDB" id="E9AZV9"/>
<dbReference type="OMA" id="NLSSWVM"/>
<gene>
    <name evidence="3" type="ORF">LMXM_28_1400</name>
</gene>
<feature type="region of interest" description="Disordered" evidence="1">
    <location>
        <begin position="1"/>
        <end position="45"/>
    </location>
</feature>
<dbReference type="PANTHER" id="PTHR33297:SF6">
    <property type="entry name" value="AMASTIN-LIKE PROTEIN"/>
    <property type="match status" value="1"/>
</dbReference>
<dbReference type="VEuPathDB" id="TriTrypDB:LmxM.28.1400"/>
<feature type="transmembrane region" description="Helical" evidence="2">
    <location>
        <begin position="466"/>
        <end position="491"/>
    </location>
</feature>
<dbReference type="OrthoDB" id="266115at2759"/>
<feature type="compositionally biased region" description="Polar residues" evidence="1">
    <location>
        <begin position="30"/>
        <end position="39"/>
    </location>
</feature>
<protein>
    <submittedName>
        <fullName evidence="3">Amastin-like protein</fullName>
    </submittedName>
</protein>
<name>E9AZV9_LEIMU</name>
<keyword evidence="4" id="KW-1185">Reference proteome</keyword>
<reference evidence="3 4" key="1">
    <citation type="journal article" date="2011" name="Genome Res.">
        <title>Chromosome and gene copy number variation allow major structural change between species and strains of Leishmania.</title>
        <authorList>
            <person name="Rogers M.B."/>
            <person name="Hilley J.D."/>
            <person name="Dickens N.J."/>
            <person name="Wilkes J."/>
            <person name="Bates P.A."/>
            <person name="Depledge D.P."/>
            <person name="Harris D."/>
            <person name="Her Y."/>
            <person name="Herzyk P."/>
            <person name="Imamura H."/>
            <person name="Otto T.D."/>
            <person name="Sanders M."/>
            <person name="Seeger K."/>
            <person name="Dujardin J.C."/>
            <person name="Berriman M."/>
            <person name="Smith D.F."/>
            <person name="Hertz-Fowler C."/>
            <person name="Mottram J.C."/>
        </authorList>
    </citation>
    <scope>NUCLEOTIDE SEQUENCE [LARGE SCALE GENOMIC DNA]</scope>
    <source>
        <strain evidence="3 4">MHOM/GT/2001/U1103</strain>
    </source>
</reference>